<dbReference type="InterPro" id="IPR046373">
    <property type="entry name" value="Acyl-CoA_Oxase/DH_mid-dom_sf"/>
</dbReference>
<evidence type="ECO:0000313" key="10">
    <source>
        <dbReference type="EMBL" id="RZT84251.1"/>
    </source>
</evidence>
<dbReference type="InterPro" id="IPR006089">
    <property type="entry name" value="Acyl-CoA_DH_CS"/>
</dbReference>
<dbReference type="Gene3D" id="2.40.110.10">
    <property type="entry name" value="Butyryl-CoA Dehydrogenase, subunit A, domain 2"/>
    <property type="match status" value="1"/>
</dbReference>
<dbReference type="Pfam" id="PF02771">
    <property type="entry name" value="Acyl-CoA_dh_N"/>
    <property type="match status" value="1"/>
</dbReference>
<evidence type="ECO:0000256" key="6">
    <source>
        <dbReference type="RuleBase" id="RU362125"/>
    </source>
</evidence>
<dbReference type="PANTHER" id="PTHR43884">
    <property type="entry name" value="ACYL-COA DEHYDROGENASE"/>
    <property type="match status" value="1"/>
</dbReference>
<dbReference type="InterPro" id="IPR037069">
    <property type="entry name" value="AcylCoA_DH/ox_N_sf"/>
</dbReference>
<evidence type="ECO:0000256" key="3">
    <source>
        <dbReference type="ARBA" id="ARBA00022630"/>
    </source>
</evidence>
<keyword evidence="4 6" id="KW-0274">FAD</keyword>
<accession>A0A4Q7UTX4</accession>
<evidence type="ECO:0000256" key="4">
    <source>
        <dbReference type="ARBA" id="ARBA00022827"/>
    </source>
</evidence>
<dbReference type="PIRSF" id="PIRSF016578">
    <property type="entry name" value="HsaA"/>
    <property type="match status" value="1"/>
</dbReference>
<dbReference type="RefSeq" id="WP_130288878.1">
    <property type="nucleotide sequence ID" value="NZ_SHKL01000001.1"/>
</dbReference>
<comment type="cofactor">
    <cofactor evidence="1 6">
        <name>FAD</name>
        <dbReference type="ChEBI" id="CHEBI:57692"/>
    </cofactor>
</comment>
<dbReference type="InterPro" id="IPR009100">
    <property type="entry name" value="AcylCoA_DH/oxidase_NM_dom_sf"/>
</dbReference>
<dbReference type="OrthoDB" id="8876745at2"/>
<dbReference type="InterPro" id="IPR006091">
    <property type="entry name" value="Acyl-CoA_Oxase/DH_mid-dom"/>
</dbReference>
<dbReference type="InterPro" id="IPR009075">
    <property type="entry name" value="AcylCo_DH/oxidase_C"/>
</dbReference>
<dbReference type="Gene3D" id="1.10.540.10">
    <property type="entry name" value="Acyl-CoA dehydrogenase/oxidase, N-terminal domain"/>
    <property type="match status" value="1"/>
</dbReference>
<evidence type="ECO:0000259" key="7">
    <source>
        <dbReference type="Pfam" id="PF00441"/>
    </source>
</evidence>
<dbReference type="AlphaFoldDB" id="A0A4Q7UTX4"/>
<dbReference type="GO" id="GO:0003995">
    <property type="term" value="F:acyl-CoA dehydrogenase activity"/>
    <property type="evidence" value="ECO:0007669"/>
    <property type="project" value="InterPro"/>
</dbReference>
<proteinExistence type="inferred from homology"/>
<dbReference type="Gene3D" id="1.20.140.10">
    <property type="entry name" value="Butyryl-CoA Dehydrogenase, subunit A, domain 3"/>
    <property type="match status" value="1"/>
</dbReference>
<evidence type="ECO:0000256" key="2">
    <source>
        <dbReference type="ARBA" id="ARBA00009347"/>
    </source>
</evidence>
<comment type="caution">
    <text evidence="10">The sequence shown here is derived from an EMBL/GenBank/DDBJ whole genome shotgun (WGS) entry which is preliminary data.</text>
</comment>
<dbReference type="SUPFAM" id="SSF47203">
    <property type="entry name" value="Acyl-CoA dehydrogenase C-terminal domain-like"/>
    <property type="match status" value="1"/>
</dbReference>
<feature type="domain" description="Acyl-CoA dehydrogenase/oxidase C-terminal" evidence="7">
    <location>
        <begin position="237"/>
        <end position="385"/>
    </location>
</feature>
<keyword evidence="11" id="KW-1185">Reference proteome</keyword>
<dbReference type="InterPro" id="IPR013786">
    <property type="entry name" value="AcylCoA_DH/ox_N"/>
</dbReference>
<dbReference type="InterPro" id="IPR036250">
    <property type="entry name" value="AcylCo_DH-like_C"/>
</dbReference>
<evidence type="ECO:0000256" key="5">
    <source>
        <dbReference type="ARBA" id="ARBA00023002"/>
    </source>
</evidence>
<sequence length="391" mass="43650">MRRTLYTDDHEQYRATVREFLARDVAPRFLDWEAERRIDREVFRTAAEQGVYALSVPEEYGGSGETDYRYRMVVNEEVARIGATSFGMTLGLQDDLVLAYLLDLTTEEQRKRWLVPFTRGELLGALAMTEPGTGSDLQGIRTAAHRDVPGDETSDWILTGSKTFISSAATADVVIVAVRTDPDAGSHGFSLLMVERDMPGFTRGRTLEKVGLHGQDTGELYFDRVRVPAENLIGTEGRGMAHLMSHLPQERLGIIASAYTVAREVYSATVRYCFDRTAFGKAVGDFQHSRFVLAEMETELDVAEAYVDRCVHAFNAGELTAVDAAKGKWYLSELQKRVTDQCVQLHGGYGYMLEYPVARAFVDGRIQTIYGGTTEIMKEIIGRDIAGRARP</sequence>
<evidence type="ECO:0000256" key="1">
    <source>
        <dbReference type="ARBA" id="ARBA00001974"/>
    </source>
</evidence>
<dbReference type="GO" id="GO:0050660">
    <property type="term" value="F:flavin adenine dinucleotide binding"/>
    <property type="evidence" value="ECO:0007669"/>
    <property type="project" value="InterPro"/>
</dbReference>
<feature type="domain" description="Acyl-CoA dehydrogenase/oxidase N-terminal" evidence="9">
    <location>
        <begin position="7"/>
        <end position="121"/>
    </location>
</feature>
<dbReference type="Pfam" id="PF00441">
    <property type="entry name" value="Acyl-CoA_dh_1"/>
    <property type="match status" value="1"/>
</dbReference>
<dbReference type="Pfam" id="PF02770">
    <property type="entry name" value="Acyl-CoA_dh_M"/>
    <property type="match status" value="1"/>
</dbReference>
<reference evidence="10 11" key="1">
    <citation type="submission" date="2019-02" db="EMBL/GenBank/DDBJ databases">
        <title>Sequencing the genomes of 1000 actinobacteria strains.</title>
        <authorList>
            <person name="Klenk H.-P."/>
        </authorList>
    </citation>
    <scope>NUCLEOTIDE SEQUENCE [LARGE SCALE GENOMIC DNA]</scope>
    <source>
        <strain evidence="10 11">DSM 45779</strain>
    </source>
</reference>
<feature type="domain" description="Acyl-CoA oxidase/dehydrogenase middle" evidence="8">
    <location>
        <begin position="125"/>
        <end position="225"/>
    </location>
</feature>
<dbReference type="PROSITE" id="PS00073">
    <property type="entry name" value="ACYL_COA_DH_2"/>
    <property type="match status" value="1"/>
</dbReference>
<gene>
    <name evidence="10" type="ORF">EV383_1089</name>
</gene>
<dbReference type="FunFam" id="2.40.110.10:FF:000002">
    <property type="entry name" value="Acyl-CoA dehydrogenase fadE12"/>
    <property type="match status" value="1"/>
</dbReference>
<dbReference type="EMBL" id="SHKL01000001">
    <property type="protein sequence ID" value="RZT84251.1"/>
    <property type="molecule type" value="Genomic_DNA"/>
</dbReference>
<name>A0A4Q7UTX4_PSEST</name>
<dbReference type="SUPFAM" id="SSF56645">
    <property type="entry name" value="Acyl-CoA dehydrogenase NM domain-like"/>
    <property type="match status" value="1"/>
</dbReference>
<evidence type="ECO:0000259" key="9">
    <source>
        <dbReference type="Pfam" id="PF02771"/>
    </source>
</evidence>
<dbReference type="PANTHER" id="PTHR43884:SF12">
    <property type="entry name" value="ISOVALERYL-COA DEHYDROGENASE, MITOCHONDRIAL-RELATED"/>
    <property type="match status" value="1"/>
</dbReference>
<keyword evidence="5 6" id="KW-0560">Oxidoreductase</keyword>
<keyword evidence="3 6" id="KW-0285">Flavoprotein</keyword>
<dbReference type="FunFam" id="1.20.140.10:FF:000001">
    <property type="entry name" value="Acyl-CoA dehydrogenase"/>
    <property type="match status" value="1"/>
</dbReference>
<evidence type="ECO:0000259" key="8">
    <source>
        <dbReference type="Pfam" id="PF02770"/>
    </source>
</evidence>
<comment type="similarity">
    <text evidence="2 6">Belongs to the acyl-CoA dehydrogenase family.</text>
</comment>
<evidence type="ECO:0000313" key="11">
    <source>
        <dbReference type="Proteomes" id="UP000291591"/>
    </source>
</evidence>
<dbReference type="Proteomes" id="UP000291591">
    <property type="component" value="Unassembled WGS sequence"/>
</dbReference>
<protein>
    <submittedName>
        <fullName evidence="10">Alkylation response protein AidB-like acyl-CoA dehydrogenase</fullName>
    </submittedName>
</protein>
<organism evidence="10 11">
    <name type="scientific">Pseudonocardia sediminis</name>
    <dbReference type="NCBI Taxonomy" id="1397368"/>
    <lineage>
        <taxon>Bacteria</taxon>
        <taxon>Bacillati</taxon>
        <taxon>Actinomycetota</taxon>
        <taxon>Actinomycetes</taxon>
        <taxon>Pseudonocardiales</taxon>
        <taxon>Pseudonocardiaceae</taxon>
        <taxon>Pseudonocardia</taxon>
    </lineage>
</organism>